<dbReference type="GO" id="GO:0005634">
    <property type="term" value="C:nucleus"/>
    <property type="evidence" value="ECO:0007669"/>
    <property type="project" value="UniProtKB-SubCell"/>
</dbReference>
<feature type="compositionally biased region" description="Polar residues" evidence="15">
    <location>
        <begin position="276"/>
        <end position="285"/>
    </location>
</feature>
<dbReference type="Pfam" id="PF02732">
    <property type="entry name" value="ERCC4"/>
    <property type="match status" value="1"/>
</dbReference>
<keyword evidence="13" id="KW-0469">Meiosis</keyword>
<sequence>MPPRRSCANPLYLEWIRELRDKYDQDSNQYKTYNRAMKSLMDYPEYLATPAEARQVKFIGKTVEAHLVKRERELGRSGPNTSAAGLSRSNSGASSKAPRNNNSTSSVHATDFLDFQTNSPSVSSQWQSAAVNNFGASSSGTQALALGNHEAPMRADFRFCYIGHDSNDNEIQVDNYEKAFVNVELGTPGLLIEFPKNSDHTFHVQKMDTRANRPDCFVGYVPWSFADRYPQSTWFAKWKTASVVKRAASTTKVNLAAENAAFDKRRKSGGLDPTRQLPTTRTWNPSSSSQSHKASSSQATSSRDPAPALARAHTMPMPPPPVPQSALDESNGLMVRSESIPGPSRTKSSSRARPRLSSALSLLEVEIDVDIEDPYATTHRFDIPVGFREKVRVIPADHYEIVLILDNREKFHREDPDRIALELMNKGVRVERRALELGDVCWIAKRKEMFCDGSAYDEVTLDIILERKRLDDLLGSIKDGRFHEQKFRLHNSAITKVFYVVEEYKNGDSQDKNSFGLAIDTALSSTQVIDGFMVKETKSLNDTINYYRTLHRQLLHRHAGKPLHVFPSEHVKRYNFLKFQKKLRQREPDRSYLTTYDQFQNLNSKSGFMTVRETWARMLLCIKGVSPEKAGELVKMYPTPRSMYEAFLDAEERERTHKSVRKVFETRSMLENIGGNTGRRIGPALSGKIYDALMSSRTVDYD</sequence>
<dbReference type="GO" id="GO:0006308">
    <property type="term" value="P:DNA catabolic process"/>
    <property type="evidence" value="ECO:0007669"/>
    <property type="project" value="UniProtKB-UniRule"/>
</dbReference>
<keyword evidence="5 14" id="KW-0479">Metal-binding</keyword>
<dbReference type="EC" id="3.1.22.-" evidence="14"/>
<evidence type="ECO:0000256" key="13">
    <source>
        <dbReference type="ARBA" id="ARBA00023254"/>
    </source>
</evidence>
<comment type="similarity">
    <text evidence="3 14">Belongs to the XPF family.</text>
</comment>
<evidence type="ECO:0000256" key="10">
    <source>
        <dbReference type="ARBA" id="ARBA00023172"/>
    </source>
</evidence>
<evidence type="ECO:0000256" key="4">
    <source>
        <dbReference type="ARBA" id="ARBA00022722"/>
    </source>
</evidence>
<dbReference type="Gene3D" id="3.40.50.10130">
    <property type="match status" value="1"/>
</dbReference>
<dbReference type="InterPro" id="IPR042530">
    <property type="entry name" value="EME1/EME2_C"/>
</dbReference>
<dbReference type="InterPro" id="IPR010996">
    <property type="entry name" value="HHH_MUS81"/>
</dbReference>
<dbReference type="InterPro" id="IPR027421">
    <property type="entry name" value="DNA_pol_lamdba_lyase_dom_sf"/>
</dbReference>
<keyword evidence="8 14" id="KW-0378">Hydrolase</keyword>
<evidence type="ECO:0000313" key="17">
    <source>
        <dbReference type="EMBL" id="THU79907.1"/>
    </source>
</evidence>
<evidence type="ECO:0000256" key="11">
    <source>
        <dbReference type="ARBA" id="ARBA00023204"/>
    </source>
</evidence>
<dbReference type="GO" id="GO:0000727">
    <property type="term" value="P:double-strand break repair via break-induced replication"/>
    <property type="evidence" value="ECO:0007669"/>
    <property type="project" value="UniProtKB-UniRule"/>
</dbReference>
<dbReference type="Gene3D" id="1.10.150.670">
    <property type="entry name" value="Crossover junction endonuclease EME1, DNA-binding domain"/>
    <property type="match status" value="1"/>
</dbReference>
<dbReference type="SUPFAM" id="SSF47802">
    <property type="entry name" value="DNA polymerase beta, N-terminal domain-like"/>
    <property type="match status" value="1"/>
</dbReference>
<dbReference type="GO" id="GO:0046872">
    <property type="term" value="F:metal ion binding"/>
    <property type="evidence" value="ECO:0007669"/>
    <property type="project" value="UniProtKB-UniRule"/>
</dbReference>
<gene>
    <name evidence="17" type="ORF">K435DRAFT_845296</name>
</gene>
<dbReference type="PANTHER" id="PTHR13451">
    <property type="entry name" value="CLASS II CROSSOVER JUNCTION ENDONUCLEASE MUS81"/>
    <property type="match status" value="1"/>
</dbReference>
<evidence type="ECO:0000256" key="12">
    <source>
        <dbReference type="ARBA" id="ARBA00023242"/>
    </source>
</evidence>
<feature type="compositionally biased region" description="Polar residues" evidence="15">
    <location>
        <begin position="78"/>
        <end position="106"/>
    </location>
</feature>
<comment type="subunit">
    <text evidence="14">Interacts with EME1.</text>
</comment>
<dbReference type="Pfam" id="PF14716">
    <property type="entry name" value="HHH_8"/>
    <property type="match status" value="1"/>
</dbReference>
<dbReference type="FunFam" id="3.40.50.10130:FF:000003">
    <property type="entry name" value="Crossover junction endonuclease MUS81"/>
    <property type="match status" value="1"/>
</dbReference>
<protein>
    <recommendedName>
        <fullName evidence="14">Crossover junction endonuclease MUS81</fullName>
        <ecNumber evidence="14">3.1.22.-</ecNumber>
    </recommendedName>
</protein>
<evidence type="ECO:0000256" key="6">
    <source>
        <dbReference type="ARBA" id="ARBA00022759"/>
    </source>
</evidence>
<dbReference type="EMBL" id="ML179962">
    <property type="protein sequence ID" value="THU79907.1"/>
    <property type="molecule type" value="Genomic_DNA"/>
</dbReference>
<reference evidence="17 18" key="1">
    <citation type="journal article" date="2019" name="Nat. Ecol. Evol.">
        <title>Megaphylogeny resolves global patterns of mushroom evolution.</title>
        <authorList>
            <person name="Varga T."/>
            <person name="Krizsan K."/>
            <person name="Foldi C."/>
            <person name="Dima B."/>
            <person name="Sanchez-Garcia M."/>
            <person name="Sanchez-Ramirez S."/>
            <person name="Szollosi G.J."/>
            <person name="Szarkandi J.G."/>
            <person name="Papp V."/>
            <person name="Albert L."/>
            <person name="Andreopoulos W."/>
            <person name="Angelini C."/>
            <person name="Antonin V."/>
            <person name="Barry K.W."/>
            <person name="Bougher N.L."/>
            <person name="Buchanan P."/>
            <person name="Buyck B."/>
            <person name="Bense V."/>
            <person name="Catcheside P."/>
            <person name="Chovatia M."/>
            <person name="Cooper J."/>
            <person name="Damon W."/>
            <person name="Desjardin D."/>
            <person name="Finy P."/>
            <person name="Geml J."/>
            <person name="Haridas S."/>
            <person name="Hughes K."/>
            <person name="Justo A."/>
            <person name="Karasinski D."/>
            <person name="Kautmanova I."/>
            <person name="Kiss B."/>
            <person name="Kocsube S."/>
            <person name="Kotiranta H."/>
            <person name="LaButti K.M."/>
            <person name="Lechner B.E."/>
            <person name="Liimatainen K."/>
            <person name="Lipzen A."/>
            <person name="Lukacs Z."/>
            <person name="Mihaltcheva S."/>
            <person name="Morgado L.N."/>
            <person name="Niskanen T."/>
            <person name="Noordeloos M.E."/>
            <person name="Ohm R.A."/>
            <person name="Ortiz-Santana B."/>
            <person name="Ovrebo C."/>
            <person name="Racz N."/>
            <person name="Riley R."/>
            <person name="Savchenko A."/>
            <person name="Shiryaev A."/>
            <person name="Soop K."/>
            <person name="Spirin V."/>
            <person name="Szebenyi C."/>
            <person name="Tomsovsky M."/>
            <person name="Tulloss R.E."/>
            <person name="Uehling J."/>
            <person name="Grigoriev I.V."/>
            <person name="Vagvolgyi C."/>
            <person name="Papp T."/>
            <person name="Martin F.M."/>
            <person name="Miettinen O."/>
            <person name="Hibbett D.S."/>
            <person name="Nagy L.G."/>
        </authorList>
    </citation>
    <scope>NUCLEOTIDE SEQUENCE [LARGE SCALE GENOMIC DNA]</scope>
    <source>
        <strain evidence="17 18">CBS 962.96</strain>
    </source>
</reference>
<evidence type="ECO:0000256" key="9">
    <source>
        <dbReference type="ARBA" id="ARBA00022842"/>
    </source>
</evidence>
<comment type="cofactor">
    <cofactor evidence="1 14">
        <name>Mg(2+)</name>
        <dbReference type="ChEBI" id="CHEBI:18420"/>
    </cofactor>
</comment>
<proteinExistence type="inferred from homology"/>
<dbReference type="InterPro" id="IPR047416">
    <property type="entry name" value="XPF_nuclease_Mus81"/>
</dbReference>
<dbReference type="InterPro" id="IPR006166">
    <property type="entry name" value="ERCC4_domain"/>
</dbReference>
<evidence type="ECO:0000256" key="7">
    <source>
        <dbReference type="ARBA" id="ARBA00022763"/>
    </source>
</evidence>
<dbReference type="OrthoDB" id="5963188at2759"/>
<evidence type="ECO:0000256" key="8">
    <source>
        <dbReference type="ARBA" id="ARBA00022801"/>
    </source>
</evidence>
<evidence type="ECO:0000256" key="14">
    <source>
        <dbReference type="RuleBase" id="RU369042"/>
    </source>
</evidence>
<dbReference type="GO" id="GO:0048476">
    <property type="term" value="C:Holliday junction resolvase complex"/>
    <property type="evidence" value="ECO:0007669"/>
    <property type="project" value="UniProtKB-UniRule"/>
</dbReference>
<dbReference type="GO" id="GO:0048257">
    <property type="term" value="F:3'-flap endonuclease activity"/>
    <property type="evidence" value="ECO:0007669"/>
    <property type="project" value="TreeGrafter"/>
</dbReference>
<evidence type="ECO:0000256" key="15">
    <source>
        <dbReference type="SAM" id="MobiDB-lite"/>
    </source>
</evidence>
<name>A0A4S8KVG6_DENBC</name>
<keyword evidence="6 14" id="KW-0255">Endonuclease</keyword>
<keyword evidence="9 14" id="KW-0460">Magnesium</keyword>
<evidence type="ECO:0000259" key="16">
    <source>
        <dbReference type="SMART" id="SM00891"/>
    </source>
</evidence>
<dbReference type="CDD" id="cd20074">
    <property type="entry name" value="XPF_nuclease_Mus81"/>
    <property type="match status" value="1"/>
</dbReference>
<comment type="function">
    <text evidence="14">Interacts with EME1 to form a DNA structure-specific endonuclease with substrate preference for branched DNA structures with a 5'-end at the branch nick. Typical substrates include 3'-flap structures, D-loops, replication forks and nicked Holliday junctions. May be required in mitosis for the processing of stalled or collapsed replication fork intermediates. May be required in meiosis for the repair of meiosis-specific double strand breaks subsequent to single-end invasion (SEI).</text>
</comment>
<evidence type="ECO:0000313" key="18">
    <source>
        <dbReference type="Proteomes" id="UP000297245"/>
    </source>
</evidence>
<dbReference type="AlphaFoldDB" id="A0A4S8KVG6"/>
<dbReference type="Pfam" id="PF21292">
    <property type="entry name" value="EME1-MUS81_C"/>
    <property type="match status" value="1"/>
</dbReference>
<keyword evidence="7 14" id="KW-0227">DNA damage</keyword>
<keyword evidence="10 14" id="KW-0233">DNA recombination</keyword>
<feature type="domain" description="ERCC4" evidence="16">
    <location>
        <begin position="402"/>
        <end position="505"/>
    </location>
</feature>
<evidence type="ECO:0000256" key="2">
    <source>
        <dbReference type="ARBA" id="ARBA00004123"/>
    </source>
</evidence>
<dbReference type="GO" id="GO:0003677">
    <property type="term" value="F:DNA binding"/>
    <property type="evidence" value="ECO:0007669"/>
    <property type="project" value="UniProtKB-UniRule"/>
</dbReference>
<dbReference type="InterPro" id="IPR011335">
    <property type="entry name" value="Restrct_endonuc-II-like"/>
</dbReference>
<keyword evidence="12 14" id="KW-0539">Nucleus</keyword>
<dbReference type="GO" id="GO:0000712">
    <property type="term" value="P:resolution of meiotic recombination intermediates"/>
    <property type="evidence" value="ECO:0007669"/>
    <property type="project" value="TreeGrafter"/>
</dbReference>
<dbReference type="Gene3D" id="1.10.150.110">
    <property type="entry name" value="DNA polymerase beta, N-terminal domain-like"/>
    <property type="match status" value="1"/>
</dbReference>
<dbReference type="SUPFAM" id="SSF52980">
    <property type="entry name" value="Restriction endonuclease-like"/>
    <property type="match status" value="1"/>
</dbReference>
<keyword evidence="18" id="KW-1185">Reference proteome</keyword>
<dbReference type="GO" id="GO:0008821">
    <property type="term" value="F:crossover junction DNA endonuclease activity"/>
    <property type="evidence" value="ECO:0007669"/>
    <property type="project" value="UniProtKB-UniRule"/>
</dbReference>
<comment type="subcellular location">
    <subcellularLocation>
        <location evidence="2 14">Nucleus</location>
    </subcellularLocation>
</comment>
<accession>A0A4S8KVG6</accession>
<feature type="compositionally biased region" description="Low complexity" evidence="15">
    <location>
        <begin position="286"/>
        <end position="302"/>
    </location>
</feature>
<feature type="region of interest" description="Disordered" evidence="15">
    <location>
        <begin position="335"/>
        <end position="354"/>
    </location>
</feature>
<keyword evidence="11 14" id="KW-0234">DNA repair</keyword>
<feature type="region of interest" description="Disordered" evidence="15">
    <location>
        <begin position="70"/>
        <end position="106"/>
    </location>
</feature>
<dbReference type="PANTHER" id="PTHR13451:SF0">
    <property type="entry name" value="CROSSOVER JUNCTION ENDONUCLEASE MUS81"/>
    <property type="match status" value="1"/>
</dbReference>
<evidence type="ECO:0000256" key="1">
    <source>
        <dbReference type="ARBA" id="ARBA00001946"/>
    </source>
</evidence>
<evidence type="ECO:0000256" key="5">
    <source>
        <dbReference type="ARBA" id="ARBA00022723"/>
    </source>
</evidence>
<dbReference type="InterPro" id="IPR033309">
    <property type="entry name" value="Mus81"/>
</dbReference>
<dbReference type="GO" id="GO:0031573">
    <property type="term" value="P:mitotic intra-S DNA damage checkpoint signaling"/>
    <property type="evidence" value="ECO:0007669"/>
    <property type="project" value="TreeGrafter"/>
</dbReference>
<dbReference type="Proteomes" id="UP000297245">
    <property type="component" value="Unassembled WGS sequence"/>
</dbReference>
<keyword evidence="4 14" id="KW-0540">Nuclease</keyword>
<organism evidence="17 18">
    <name type="scientific">Dendrothele bispora (strain CBS 962.96)</name>
    <dbReference type="NCBI Taxonomy" id="1314807"/>
    <lineage>
        <taxon>Eukaryota</taxon>
        <taxon>Fungi</taxon>
        <taxon>Dikarya</taxon>
        <taxon>Basidiomycota</taxon>
        <taxon>Agaricomycotina</taxon>
        <taxon>Agaricomycetes</taxon>
        <taxon>Agaricomycetidae</taxon>
        <taxon>Agaricales</taxon>
        <taxon>Agaricales incertae sedis</taxon>
        <taxon>Dendrothele</taxon>
    </lineage>
</organism>
<dbReference type="SMART" id="SM00891">
    <property type="entry name" value="ERCC4"/>
    <property type="match status" value="1"/>
</dbReference>
<evidence type="ECO:0000256" key="3">
    <source>
        <dbReference type="ARBA" id="ARBA00010015"/>
    </source>
</evidence>
<feature type="region of interest" description="Disordered" evidence="15">
    <location>
        <begin position="264"/>
        <end position="328"/>
    </location>
</feature>